<dbReference type="Proteomes" id="UP000317909">
    <property type="component" value="Chromosome"/>
</dbReference>
<dbReference type="EMBL" id="CP036339">
    <property type="protein sequence ID" value="QDT74236.1"/>
    <property type="molecule type" value="Genomic_DNA"/>
</dbReference>
<organism evidence="3 4">
    <name type="scientific">Lacipirellula limnantheis</name>
    <dbReference type="NCBI Taxonomy" id="2528024"/>
    <lineage>
        <taxon>Bacteria</taxon>
        <taxon>Pseudomonadati</taxon>
        <taxon>Planctomycetota</taxon>
        <taxon>Planctomycetia</taxon>
        <taxon>Pirellulales</taxon>
        <taxon>Lacipirellulaceae</taxon>
        <taxon>Lacipirellula</taxon>
    </lineage>
</organism>
<accession>A0A517U0T0</accession>
<proteinExistence type="predicted"/>
<evidence type="ECO:0000313" key="3">
    <source>
        <dbReference type="EMBL" id="QDT74236.1"/>
    </source>
</evidence>
<name>A0A517U0T0_9BACT</name>
<evidence type="ECO:0000313" key="4">
    <source>
        <dbReference type="Proteomes" id="UP000317909"/>
    </source>
</evidence>
<dbReference type="AlphaFoldDB" id="A0A517U0T0"/>
<gene>
    <name evidence="3" type="ORF">I41_34310</name>
</gene>
<reference evidence="3 4" key="1">
    <citation type="submission" date="2019-02" db="EMBL/GenBank/DDBJ databases">
        <title>Deep-cultivation of Planctomycetes and their phenomic and genomic characterization uncovers novel biology.</title>
        <authorList>
            <person name="Wiegand S."/>
            <person name="Jogler M."/>
            <person name="Boedeker C."/>
            <person name="Pinto D."/>
            <person name="Vollmers J."/>
            <person name="Rivas-Marin E."/>
            <person name="Kohn T."/>
            <person name="Peeters S.H."/>
            <person name="Heuer A."/>
            <person name="Rast P."/>
            <person name="Oberbeckmann S."/>
            <person name="Bunk B."/>
            <person name="Jeske O."/>
            <person name="Meyerdierks A."/>
            <person name="Storesund J.E."/>
            <person name="Kallscheuer N."/>
            <person name="Luecker S."/>
            <person name="Lage O.M."/>
            <person name="Pohl T."/>
            <person name="Merkel B.J."/>
            <person name="Hornburger P."/>
            <person name="Mueller R.-W."/>
            <person name="Bruemmer F."/>
            <person name="Labrenz M."/>
            <person name="Spormann A.M."/>
            <person name="Op den Camp H."/>
            <person name="Overmann J."/>
            <person name="Amann R."/>
            <person name="Jetten M.S.M."/>
            <person name="Mascher T."/>
            <person name="Medema M.H."/>
            <person name="Devos D.P."/>
            <person name="Kaster A.-K."/>
            <person name="Ovreas L."/>
            <person name="Rohde M."/>
            <person name="Galperin M.Y."/>
            <person name="Jogler C."/>
        </authorList>
    </citation>
    <scope>NUCLEOTIDE SEQUENCE [LARGE SCALE GENOMIC DNA]</scope>
    <source>
        <strain evidence="3 4">I41</strain>
    </source>
</reference>
<dbReference type="InterPro" id="IPR045964">
    <property type="entry name" value="DUF6384"/>
</dbReference>
<keyword evidence="2" id="KW-0472">Membrane</keyword>
<protein>
    <submittedName>
        <fullName evidence="3">Uncharacterized protein</fullName>
    </submittedName>
</protein>
<keyword evidence="2" id="KW-1133">Transmembrane helix</keyword>
<dbReference type="KEGG" id="llh:I41_34310"/>
<feature type="region of interest" description="Disordered" evidence="1">
    <location>
        <begin position="306"/>
        <end position="343"/>
    </location>
</feature>
<keyword evidence="2" id="KW-0812">Transmembrane</keyword>
<feature type="transmembrane region" description="Helical" evidence="2">
    <location>
        <begin position="119"/>
        <end position="142"/>
    </location>
</feature>
<feature type="compositionally biased region" description="Polar residues" evidence="1">
    <location>
        <begin position="1"/>
        <end position="12"/>
    </location>
</feature>
<evidence type="ECO:0000256" key="1">
    <source>
        <dbReference type="SAM" id="MobiDB-lite"/>
    </source>
</evidence>
<sequence>MANSQATQQPESPSDAAASTDGLPGGQRLTLAEMSRIMDVASALRKERALIEQQLNIDEIKAKLRERLLEAASVSGDPVTDAEVDAAVEQYYDRLHQFRDPPASSSKFLAHCWVLRKHLTAAVVALAGAAALIWGLLVAGVLPGEARNRHLTEQMQADLDRQLIESEHVAEAIERISTEPAATAESQRLAAIAAAAHQQRDGKKLAAATNELRALQAELERQYAVLIVNAPSEQSATERLWTDDDGTRTSGYFVFVDAVDERGNPVKVPIRNRETDKTEVVSRWGEQVPKKVFDRLARDKQKDGVLDERTFGAKPRGSREFKVELRGDDDQPIERRGQITSWE</sequence>
<feature type="compositionally biased region" description="Basic and acidic residues" evidence="1">
    <location>
        <begin position="306"/>
        <end position="337"/>
    </location>
</feature>
<keyword evidence="4" id="KW-1185">Reference proteome</keyword>
<feature type="region of interest" description="Disordered" evidence="1">
    <location>
        <begin position="1"/>
        <end position="25"/>
    </location>
</feature>
<evidence type="ECO:0000256" key="2">
    <source>
        <dbReference type="SAM" id="Phobius"/>
    </source>
</evidence>
<dbReference type="Pfam" id="PF19911">
    <property type="entry name" value="DUF6384"/>
    <property type="match status" value="1"/>
</dbReference>